<dbReference type="InterPro" id="IPR050278">
    <property type="entry name" value="Serine_Prot_S9B/DPPIV"/>
</dbReference>
<evidence type="ECO:0000256" key="13">
    <source>
        <dbReference type="SAM" id="SignalP"/>
    </source>
</evidence>
<feature type="signal peptide" evidence="13">
    <location>
        <begin position="1"/>
        <end position="15"/>
    </location>
</feature>
<dbReference type="GO" id="GO:0008239">
    <property type="term" value="F:dipeptidyl-peptidase activity"/>
    <property type="evidence" value="ECO:0007669"/>
    <property type="project" value="UniProtKB-EC"/>
</dbReference>
<comment type="similarity">
    <text evidence="3">Belongs to the peptidase S9B family.</text>
</comment>
<keyword evidence="10" id="KW-0720">Serine protease</keyword>
<evidence type="ECO:0000256" key="5">
    <source>
        <dbReference type="ARBA" id="ARBA00022438"/>
    </source>
</evidence>
<gene>
    <name evidence="16" type="primary">dpp4</name>
    <name evidence="16" type="ORF">H2201_007872</name>
</gene>
<evidence type="ECO:0000259" key="14">
    <source>
        <dbReference type="Pfam" id="PF00326"/>
    </source>
</evidence>
<keyword evidence="11" id="KW-0325">Glycoprotein</keyword>
<dbReference type="Pfam" id="PF00326">
    <property type="entry name" value="Peptidase_S9"/>
    <property type="match status" value="1"/>
</dbReference>
<keyword evidence="5" id="KW-0031">Aminopeptidase</keyword>
<comment type="caution">
    <text evidence="16">The sequence shown here is derived from an EMBL/GenBank/DDBJ whole genome shotgun (WGS) entry which is preliminary data.</text>
</comment>
<evidence type="ECO:0000256" key="9">
    <source>
        <dbReference type="ARBA" id="ARBA00022801"/>
    </source>
</evidence>
<dbReference type="SUPFAM" id="SSF53474">
    <property type="entry name" value="alpha/beta-Hydrolases"/>
    <property type="match status" value="1"/>
</dbReference>
<dbReference type="PANTHER" id="PTHR11731">
    <property type="entry name" value="PROTEASE FAMILY S9B,C DIPEPTIDYL-PEPTIDASE IV-RELATED"/>
    <property type="match status" value="1"/>
</dbReference>
<dbReference type="SUPFAM" id="SSF82171">
    <property type="entry name" value="DPP6 N-terminal domain-like"/>
    <property type="match status" value="1"/>
</dbReference>
<feature type="chain" id="PRO_5046340567" description="dipeptidyl-peptidase IV" evidence="13">
    <location>
        <begin position="16"/>
        <end position="786"/>
    </location>
</feature>
<evidence type="ECO:0000313" key="17">
    <source>
        <dbReference type="Proteomes" id="UP001172684"/>
    </source>
</evidence>
<proteinExistence type="inferred from homology"/>
<protein>
    <recommendedName>
        <fullName evidence="4">dipeptidyl-peptidase IV</fullName>
        <ecNumber evidence="4">3.4.14.5</ecNumber>
    </recommendedName>
    <alternativeName>
        <fullName evidence="12">Dipeptidyl peptidase IV</fullName>
    </alternativeName>
</protein>
<dbReference type="PANTHER" id="PTHR11731:SF162">
    <property type="entry name" value="DIPEPTIDYL PEPTIDASE 4-RELATED"/>
    <property type="match status" value="1"/>
</dbReference>
<comment type="catalytic activity">
    <reaction evidence="1">
        <text>Release of an N-terminal dipeptide, Xaa-Yaa-|-Zaa-, from a polypeptide, preferentially when Yaa is Pro, provided Zaa is neither Pro nor hydroxyproline.</text>
        <dbReference type="EC" id="3.4.14.5"/>
    </reaction>
</comment>
<keyword evidence="17" id="KW-1185">Reference proteome</keyword>
<evidence type="ECO:0000256" key="2">
    <source>
        <dbReference type="ARBA" id="ARBA00004613"/>
    </source>
</evidence>
<reference evidence="16" key="1">
    <citation type="submission" date="2022-10" db="EMBL/GenBank/DDBJ databases">
        <title>Culturing micro-colonial fungi from biological soil crusts in the Mojave desert and describing Neophaeococcomyces mojavensis, and introducing the new genera and species Taxawa tesnikishii.</title>
        <authorList>
            <person name="Kurbessoian T."/>
            <person name="Stajich J.E."/>
        </authorList>
    </citation>
    <scope>NUCLEOTIDE SEQUENCE</scope>
    <source>
        <strain evidence="16">TK_1</strain>
    </source>
</reference>
<evidence type="ECO:0000256" key="12">
    <source>
        <dbReference type="ARBA" id="ARBA00030567"/>
    </source>
</evidence>
<keyword evidence="9 16" id="KW-0378">Hydrolase</keyword>
<evidence type="ECO:0000256" key="8">
    <source>
        <dbReference type="ARBA" id="ARBA00022729"/>
    </source>
</evidence>
<dbReference type="Gene3D" id="3.40.50.1820">
    <property type="entry name" value="alpha/beta hydrolase"/>
    <property type="match status" value="1"/>
</dbReference>
<dbReference type="Proteomes" id="UP001172684">
    <property type="component" value="Unassembled WGS sequence"/>
</dbReference>
<dbReference type="EMBL" id="JAPDRL010000090">
    <property type="protein sequence ID" value="KAJ9658199.1"/>
    <property type="molecule type" value="Genomic_DNA"/>
</dbReference>
<evidence type="ECO:0000259" key="15">
    <source>
        <dbReference type="Pfam" id="PF00930"/>
    </source>
</evidence>
<sequence length="786" mass="87299">MRSFLALCFVALAQAIEPARQPHPPTGSKNGTLLTFNVTSGSSLSPSSRSLRWAATGERDGQFIYASNESLILEDVVTGRNEVFVSSSQLPDDYYTYWIAPDLTKVLFATNYTKQYRHSYFADYVILDRASGTLDPLVDNQVGDIQYAEWSPVNNEIAFVRGNDLYIRHNDSTVTQITYDGGPDIFNGVPDWVYEEEIFGTNSALWFSPDGEYLAFLNFNETGVPTFTVPYFMGEPGHGQPIAPPYPYELDIRYPKVGATNPTVSFRLLDLVAMENSTLPIEAFPADDLIIGEVAWLTEGHSSVMYRAYNRVQDQDKHVVVDVETGSSKVVRERDVSGSGWLDNNMAITHLGGVPLNGTANASASATYYLDMSDTSGWNHLYLFPVSGGPAIPLTSGEWEVTAILKVDAARSLVYYASTEHHSTERHIYSVSYTTFTKKALVDDTVSAYWTASFSASASYYVLSYRGPDVPYQEVYSINSTTPIRTLTSNAAVHARINSYNLPNITYFELTHPDGFTLNVMQRLPANFDASKKYPVLFTPYGGPGAQQVTKAFQALNWNAYIASDPELQYITYTVDNRGTGFKGRAFRAAVSRQLGLLEAQDQIWAARTLAQQNAFIDAEKVGMWGWSYGGYLTSKVIEANSGVFSLGLITAPVSDWRLYDSMYTERYMGLPSTNAEGYNKSAMRDATGFKNVAGGTLVQHGTGDDNVHFQNSAALVDTLVGAGVSPEKMQVQWFTDSDHSIQYNGANQFLYKQLTKKLFEERMRVPGERKVHQWSRRGVMGEGRL</sequence>
<dbReference type="InterPro" id="IPR001375">
    <property type="entry name" value="Peptidase_S9_cat"/>
</dbReference>
<evidence type="ECO:0000256" key="11">
    <source>
        <dbReference type="ARBA" id="ARBA00023180"/>
    </source>
</evidence>
<keyword evidence="7" id="KW-0645">Protease</keyword>
<feature type="domain" description="Dipeptidylpeptidase IV N-terminal" evidence="15">
    <location>
        <begin position="101"/>
        <end position="472"/>
    </location>
</feature>
<evidence type="ECO:0000256" key="6">
    <source>
        <dbReference type="ARBA" id="ARBA00022525"/>
    </source>
</evidence>
<feature type="domain" description="Peptidase S9 prolyl oligopeptidase catalytic" evidence="14">
    <location>
        <begin position="557"/>
        <end position="755"/>
    </location>
</feature>
<evidence type="ECO:0000256" key="10">
    <source>
        <dbReference type="ARBA" id="ARBA00022825"/>
    </source>
</evidence>
<dbReference type="InterPro" id="IPR029058">
    <property type="entry name" value="AB_hydrolase_fold"/>
</dbReference>
<evidence type="ECO:0000256" key="1">
    <source>
        <dbReference type="ARBA" id="ARBA00001257"/>
    </source>
</evidence>
<evidence type="ECO:0000256" key="7">
    <source>
        <dbReference type="ARBA" id="ARBA00022670"/>
    </source>
</evidence>
<evidence type="ECO:0000313" key="16">
    <source>
        <dbReference type="EMBL" id="KAJ9658199.1"/>
    </source>
</evidence>
<keyword evidence="6" id="KW-0964">Secreted</keyword>
<dbReference type="InterPro" id="IPR002469">
    <property type="entry name" value="Peptidase_S9B_N"/>
</dbReference>
<keyword evidence="8 13" id="KW-0732">Signal</keyword>
<evidence type="ECO:0000256" key="3">
    <source>
        <dbReference type="ARBA" id="ARBA00006150"/>
    </source>
</evidence>
<evidence type="ECO:0000256" key="4">
    <source>
        <dbReference type="ARBA" id="ARBA00012062"/>
    </source>
</evidence>
<dbReference type="Pfam" id="PF00930">
    <property type="entry name" value="DPPIV_N"/>
    <property type="match status" value="1"/>
</dbReference>
<dbReference type="Gene3D" id="2.140.10.30">
    <property type="entry name" value="Dipeptidylpeptidase IV, N-terminal domain"/>
    <property type="match status" value="1"/>
</dbReference>
<comment type="subcellular location">
    <subcellularLocation>
        <location evidence="2">Secreted</location>
    </subcellularLocation>
</comment>
<dbReference type="EC" id="3.4.14.5" evidence="4"/>
<organism evidence="16 17">
    <name type="scientific">Coniosporium apollinis</name>
    <dbReference type="NCBI Taxonomy" id="61459"/>
    <lineage>
        <taxon>Eukaryota</taxon>
        <taxon>Fungi</taxon>
        <taxon>Dikarya</taxon>
        <taxon>Ascomycota</taxon>
        <taxon>Pezizomycotina</taxon>
        <taxon>Dothideomycetes</taxon>
        <taxon>Dothideomycetes incertae sedis</taxon>
        <taxon>Coniosporium</taxon>
    </lineage>
</organism>
<accession>A0ABQ9NLA4</accession>
<name>A0ABQ9NLA4_9PEZI</name>